<dbReference type="InterPro" id="IPR000868">
    <property type="entry name" value="Isochorismatase-like_dom"/>
</dbReference>
<proteinExistence type="inferred from homology"/>
<evidence type="ECO:0000256" key="2">
    <source>
        <dbReference type="ARBA" id="ARBA00022801"/>
    </source>
</evidence>
<evidence type="ECO:0000313" key="4">
    <source>
        <dbReference type="EMBL" id="TSB47382.1"/>
    </source>
</evidence>
<gene>
    <name evidence="4" type="ORF">FN960_06495</name>
</gene>
<keyword evidence="5" id="KW-1185">Reference proteome</keyword>
<comment type="similarity">
    <text evidence="1">Belongs to the isochorismatase family.</text>
</comment>
<dbReference type="Proteomes" id="UP000318521">
    <property type="component" value="Unassembled WGS sequence"/>
</dbReference>
<dbReference type="RefSeq" id="WP_143847881.1">
    <property type="nucleotide sequence ID" value="NZ_VLXZ01000003.1"/>
</dbReference>
<dbReference type="PANTHER" id="PTHR43540:SF1">
    <property type="entry name" value="ISOCHORISMATASE HYDROLASE"/>
    <property type="match status" value="1"/>
</dbReference>
<organism evidence="4 5">
    <name type="scientific">Alkalicoccobacillus porphyridii</name>
    <dbReference type="NCBI Taxonomy" id="2597270"/>
    <lineage>
        <taxon>Bacteria</taxon>
        <taxon>Bacillati</taxon>
        <taxon>Bacillota</taxon>
        <taxon>Bacilli</taxon>
        <taxon>Bacillales</taxon>
        <taxon>Bacillaceae</taxon>
        <taxon>Alkalicoccobacillus</taxon>
    </lineage>
</organism>
<reference evidence="4 5" key="1">
    <citation type="submission" date="2019-07" db="EMBL/GenBank/DDBJ databases">
        <authorList>
            <person name="Park Y.J."/>
            <person name="Jeong S.E."/>
            <person name="Jung H.S."/>
        </authorList>
    </citation>
    <scope>NUCLEOTIDE SEQUENCE [LARGE SCALE GENOMIC DNA]</scope>
    <source>
        <strain evidence="5">P16(2019)</strain>
    </source>
</reference>
<dbReference type="OrthoDB" id="9785724at2"/>
<dbReference type="EMBL" id="VLXZ01000003">
    <property type="protein sequence ID" value="TSB47382.1"/>
    <property type="molecule type" value="Genomic_DNA"/>
</dbReference>
<dbReference type="SUPFAM" id="SSF52499">
    <property type="entry name" value="Isochorismatase-like hydrolases"/>
    <property type="match status" value="1"/>
</dbReference>
<evidence type="ECO:0000259" key="3">
    <source>
        <dbReference type="Pfam" id="PF00857"/>
    </source>
</evidence>
<evidence type="ECO:0000313" key="5">
    <source>
        <dbReference type="Proteomes" id="UP000318521"/>
    </source>
</evidence>
<dbReference type="AlphaFoldDB" id="A0A554A111"/>
<dbReference type="GO" id="GO:0016787">
    <property type="term" value="F:hydrolase activity"/>
    <property type="evidence" value="ECO:0007669"/>
    <property type="project" value="UniProtKB-KW"/>
</dbReference>
<keyword evidence="2" id="KW-0378">Hydrolase</keyword>
<dbReference type="Pfam" id="PF00857">
    <property type="entry name" value="Isochorismatase"/>
    <property type="match status" value="1"/>
</dbReference>
<sequence length="252" mass="28184">MKKVWDEFLTDRDREVFGEAGFGQGAGLGSKPALLIIDVSYDFSGHKREPVQDSVKTWKLSCGEEAWDAIHHTETLIAKAREKRIPIIYTTGIDPRPDKFDRGGWAWKNSKVEKQQGVPGYRGNDIVSEIAPLETDIYIEKLKPSAFHGTNLLTHLIHLGVDSLIVTGTTTSGCVRASVVDAFSYNYRIGVVEECTFDRGQASHAMALYDMNAKYADCMALDDTLSYMTTLETGLYDHLMDFGEYKNKVTVE</sequence>
<dbReference type="InterPro" id="IPR050272">
    <property type="entry name" value="Isochorismatase-like_hydrls"/>
</dbReference>
<dbReference type="PANTHER" id="PTHR43540">
    <property type="entry name" value="PEROXYUREIDOACRYLATE/UREIDOACRYLATE AMIDOHYDROLASE-RELATED"/>
    <property type="match status" value="1"/>
</dbReference>
<dbReference type="InterPro" id="IPR036380">
    <property type="entry name" value="Isochorismatase-like_sf"/>
</dbReference>
<evidence type="ECO:0000256" key="1">
    <source>
        <dbReference type="ARBA" id="ARBA00006336"/>
    </source>
</evidence>
<feature type="domain" description="Isochorismatase-like" evidence="3">
    <location>
        <begin position="33"/>
        <end position="222"/>
    </location>
</feature>
<name>A0A554A111_9BACI</name>
<dbReference type="Gene3D" id="3.40.50.850">
    <property type="entry name" value="Isochorismatase-like"/>
    <property type="match status" value="1"/>
</dbReference>
<accession>A0A554A111</accession>
<comment type="caution">
    <text evidence="4">The sequence shown here is derived from an EMBL/GenBank/DDBJ whole genome shotgun (WGS) entry which is preliminary data.</text>
</comment>
<protein>
    <submittedName>
        <fullName evidence="4">Isochorismatase family protein</fullName>
    </submittedName>
</protein>